<evidence type="ECO:0000313" key="1">
    <source>
        <dbReference type="EMBL" id="AGF84844.1"/>
    </source>
</evidence>
<protein>
    <submittedName>
        <fullName evidence="1">Uncharacterized protein</fullName>
    </submittedName>
</protein>
<gene>
    <name evidence="1" type="ORF">glt_00035</name>
</gene>
<name>M1PAF3_9VIRU</name>
<proteinExistence type="predicted"/>
<organism evidence="1 2">
    <name type="scientific">Moumouvirus goulette</name>
    <dbReference type="NCBI Taxonomy" id="1247379"/>
    <lineage>
        <taxon>Viruses</taxon>
        <taxon>Varidnaviria</taxon>
        <taxon>Bamfordvirae</taxon>
        <taxon>Nucleocytoviricota</taxon>
        <taxon>Megaviricetes</taxon>
        <taxon>Imitervirales</taxon>
        <taxon>Mimiviridae</taxon>
        <taxon>Megamimivirinae</taxon>
        <taxon>Moumouvirus</taxon>
        <taxon>Moumouvirus goulettemassiliense</taxon>
    </lineage>
</organism>
<keyword evidence="2" id="KW-1185">Reference proteome</keyword>
<accession>M1PAF3</accession>
<dbReference type="Proteomes" id="UP000241071">
    <property type="component" value="Segment"/>
</dbReference>
<reference evidence="1 2" key="1">
    <citation type="submission" date="2012-10" db="EMBL/GenBank/DDBJ databases">
        <title>Complete genome sequence of Moumouvirus goulette.</title>
        <authorList>
            <person name="Fournous G."/>
            <person name="Bougalmi M."/>
            <person name="Colson P."/>
        </authorList>
    </citation>
    <scope>NUCLEOTIDE SEQUENCE [LARGE SCALE GENOMIC DNA]</scope>
</reference>
<dbReference type="EMBL" id="KC008572">
    <property type="protein sequence ID" value="AGF84844.1"/>
    <property type="molecule type" value="Genomic_DNA"/>
</dbReference>
<sequence length="205" mass="23658">MSTYQYQSDFNLHVNRKNLTDVIDLIKTDTDSLDITSQATIIDHDCGCEWINCSCNMYNCRCDNDEYDYIKCNCISCDCDCRSISNLKRTGHVECLDFAKLVKLITGGGYISSNSLYEMYSDVVYDIGNEDFERRQEEQGQKVVKAPYIWDFTNRTVLMPGSFVQSDKQNPEVKGYAFSLNELPYIKHIIIKFLCEGHPHIVFLN</sequence>
<evidence type="ECO:0000313" key="2">
    <source>
        <dbReference type="Proteomes" id="UP000241071"/>
    </source>
</evidence>